<feature type="compositionally biased region" description="Low complexity" evidence="12">
    <location>
        <begin position="99"/>
        <end position="114"/>
    </location>
</feature>
<evidence type="ECO:0000256" key="3">
    <source>
        <dbReference type="ARBA" id="ARBA00022801"/>
    </source>
</evidence>
<dbReference type="HAMAP" id="MF_01884">
    <property type="entry name" value="Rho"/>
    <property type="match status" value="1"/>
</dbReference>
<dbReference type="Pfam" id="PF00006">
    <property type="entry name" value="ATP-synt_ab"/>
    <property type="match status" value="1"/>
</dbReference>
<dbReference type="EMBL" id="JACOON010000002">
    <property type="protein sequence ID" value="MBC5647438.1"/>
    <property type="molecule type" value="Genomic_DNA"/>
</dbReference>
<keyword evidence="7 9" id="KW-0805">Transcription regulation</keyword>
<dbReference type="Gene3D" id="3.40.50.300">
    <property type="entry name" value="P-loop containing nucleotide triphosphate hydrolases"/>
    <property type="match status" value="1"/>
</dbReference>
<dbReference type="SUPFAM" id="SSF52540">
    <property type="entry name" value="P-loop containing nucleoside triphosphate hydrolases"/>
    <property type="match status" value="1"/>
</dbReference>
<evidence type="ECO:0000256" key="6">
    <source>
        <dbReference type="ARBA" id="ARBA00022884"/>
    </source>
</evidence>
<feature type="compositionally biased region" description="Low complexity" evidence="12">
    <location>
        <begin position="48"/>
        <end position="70"/>
    </location>
</feature>
<keyword evidence="8 9" id="KW-0804">Transcription</keyword>
<dbReference type="Pfam" id="PF07497">
    <property type="entry name" value="Rho_RNA_bind"/>
    <property type="match status" value="1"/>
</dbReference>
<keyword evidence="1 9" id="KW-0806">Transcription termination</keyword>
<dbReference type="Proteomes" id="UP000606889">
    <property type="component" value="Unassembled WGS sequence"/>
</dbReference>
<evidence type="ECO:0000313" key="15">
    <source>
        <dbReference type="Proteomes" id="UP000606889"/>
    </source>
</evidence>
<keyword evidence="6 9" id="KW-0694">RNA-binding</keyword>
<dbReference type="InterPro" id="IPR041703">
    <property type="entry name" value="Rho_factor_ATP-bd"/>
</dbReference>
<dbReference type="InterPro" id="IPR027417">
    <property type="entry name" value="P-loop_NTPase"/>
</dbReference>
<feature type="binding site" evidence="9">
    <location>
        <position position="319"/>
    </location>
    <ligand>
        <name>ATP</name>
        <dbReference type="ChEBI" id="CHEBI:30616"/>
    </ligand>
</feature>
<feature type="binding site" evidence="9">
    <location>
        <begin position="276"/>
        <end position="281"/>
    </location>
    <ligand>
        <name>ATP</name>
        <dbReference type="ChEBI" id="CHEBI:30616"/>
    </ligand>
</feature>
<dbReference type="SMART" id="SM00357">
    <property type="entry name" value="CSP"/>
    <property type="match status" value="1"/>
</dbReference>
<dbReference type="InterPro" id="IPR011129">
    <property type="entry name" value="CSD"/>
</dbReference>
<comment type="subunit">
    <text evidence="9">Homohexamer. The homohexamer assembles into an open ring structure.</text>
</comment>
<accession>A0ABR7ECT0</accession>
<dbReference type="PANTHER" id="PTHR46425:SF1">
    <property type="entry name" value="TRANSCRIPTION TERMINATION FACTOR RHO"/>
    <property type="match status" value="1"/>
</dbReference>
<evidence type="ECO:0000313" key="14">
    <source>
        <dbReference type="EMBL" id="MBC5647438.1"/>
    </source>
</evidence>
<keyword evidence="2 9" id="KW-0547">Nucleotide-binding</keyword>
<dbReference type="InterPro" id="IPR004665">
    <property type="entry name" value="Term_rho"/>
</dbReference>
<dbReference type="InterPro" id="IPR011112">
    <property type="entry name" value="Rho-like_N"/>
</dbReference>
<dbReference type="SUPFAM" id="SSF50249">
    <property type="entry name" value="Nucleic acid-binding proteins"/>
    <property type="match status" value="1"/>
</dbReference>
<dbReference type="SMART" id="SM00382">
    <property type="entry name" value="AAA"/>
    <property type="match status" value="1"/>
</dbReference>
<reference evidence="14 15" key="1">
    <citation type="submission" date="2020-08" db="EMBL/GenBank/DDBJ databases">
        <title>Genome public.</title>
        <authorList>
            <person name="Liu C."/>
            <person name="Sun Q."/>
        </authorList>
    </citation>
    <scope>NUCLEOTIDE SEQUENCE [LARGE SCALE GENOMIC DNA]</scope>
    <source>
        <strain evidence="14 15">NSJ-35</strain>
    </source>
</reference>
<sequence length="543" mass="60520">MVVDTSLLESKSLADLREIAKLAGVKSPTKYKKADLLAKLLELEQAEEQNAAPQQEPAAEEPAVLEQPVAEEAKPEKAPAPRRGRPRAKPQPEPEEQPQPEAQPQQAAPAAEPESMQDFGDDESAGEVEEHHDSRRRRIIEYVPNNDAVNEILNTGECKDANGILEVHSEGYGFLRSENYLPGSKDVYVSQAQIRKFNLKTGDKVRGKTRPSKDGERLLALLYIETVNGEPVENCQTRPAFETLTPIYPDERFTLENIRASRDLAIRMIDLISPIGKGQRGLIVAPPKAGKTILLKKIANSITTNYPEVELLVLLIDERPEEVTDMQRSIAGEVVYSTFDEKPENHARVSDMVIERAKRLVEHGRDVVILLDSLTRLGRAYNLIVPPSGRTLSGGLDPASLYKPKRFFGAARNIEGGGSLTIIATALVETGSRMDEIIYEEFKGTGNMEIHLDRKLSEKRIFPAVDLAKSGTRREDLLLSQKELEGTWALRKALSSGNTTEVTEQLIGMLVRTQTNEEFLARLHEWFRIWEKEGYNSGSGGRY</sequence>
<keyword evidence="5 9" id="KW-0067">ATP-binding</keyword>
<dbReference type="NCBIfam" id="NF006886">
    <property type="entry name" value="PRK09376.1"/>
    <property type="match status" value="1"/>
</dbReference>
<keyword evidence="4 9" id="KW-0347">Helicase</keyword>
<name>A0ABR7ECT0_9FIRM</name>
<dbReference type="SMART" id="SM00959">
    <property type="entry name" value="Rho_N"/>
    <property type="match status" value="1"/>
</dbReference>
<dbReference type="PANTHER" id="PTHR46425">
    <property type="entry name" value="TRANSCRIPTION TERMINATION FACTOR RHO"/>
    <property type="match status" value="1"/>
</dbReference>
<evidence type="ECO:0000256" key="9">
    <source>
        <dbReference type="HAMAP-Rule" id="MF_01884"/>
    </source>
</evidence>
<dbReference type="InterPro" id="IPR003593">
    <property type="entry name" value="AAA+_ATPase"/>
</dbReference>
<dbReference type="InterPro" id="IPR012340">
    <property type="entry name" value="NA-bd_OB-fold"/>
</dbReference>
<evidence type="ECO:0000256" key="1">
    <source>
        <dbReference type="ARBA" id="ARBA00022472"/>
    </source>
</evidence>
<dbReference type="NCBIfam" id="TIGR00767">
    <property type="entry name" value="rho"/>
    <property type="match status" value="1"/>
</dbReference>
<evidence type="ECO:0000256" key="2">
    <source>
        <dbReference type="ARBA" id="ARBA00022741"/>
    </source>
</evidence>
<feature type="domain" description="Rho RNA-BD" evidence="13">
    <location>
        <begin position="158"/>
        <end position="231"/>
    </location>
</feature>
<evidence type="ECO:0000256" key="12">
    <source>
        <dbReference type="SAM" id="MobiDB-lite"/>
    </source>
</evidence>
<gene>
    <name evidence="9 14" type="primary">rho</name>
    <name evidence="14" type="ORF">H8S18_03735</name>
</gene>
<feature type="binding site" evidence="9">
    <location>
        <begin position="288"/>
        <end position="293"/>
    </location>
    <ligand>
        <name>ATP</name>
        <dbReference type="ChEBI" id="CHEBI:30616"/>
    </ligand>
</feature>
<keyword evidence="3 9" id="KW-0378">Hydrolase</keyword>
<evidence type="ECO:0000256" key="5">
    <source>
        <dbReference type="ARBA" id="ARBA00022840"/>
    </source>
</evidence>
<dbReference type="Gene3D" id="2.40.50.140">
    <property type="entry name" value="Nucleic acid-binding proteins"/>
    <property type="match status" value="1"/>
</dbReference>
<comment type="caution">
    <text evidence="14">The sequence shown here is derived from an EMBL/GenBank/DDBJ whole genome shotgun (WGS) entry which is preliminary data.</text>
</comment>
<dbReference type="PROSITE" id="PS51856">
    <property type="entry name" value="RHO_RNA_BD"/>
    <property type="match status" value="1"/>
</dbReference>
<evidence type="ECO:0000256" key="11">
    <source>
        <dbReference type="PROSITE-ProRule" id="PRU01203"/>
    </source>
</evidence>
<evidence type="ECO:0000256" key="8">
    <source>
        <dbReference type="ARBA" id="ARBA00023163"/>
    </source>
</evidence>
<proteinExistence type="inferred from homology"/>
<evidence type="ECO:0000256" key="4">
    <source>
        <dbReference type="ARBA" id="ARBA00022806"/>
    </source>
</evidence>
<evidence type="ECO:0000256" key="7">
    <source>
        <dbReference type="ARBA" id="ARBA00023015"/>
    </source>
</evidence>
<dbReference type="CDD" id="cd01128">
    <property type="entry name" value="rho_factor_C"/>
    <property type="match status" value="1"/>
</dbReference>
<feature type="region of interest" description="Disordered" evidence="12">
    <location>
        <begin position="47"/>
        <end position="139"/>
    </location>
</feature>
<dbReference type="Pfam" id="PF07498">
    <property type="entry name" value="Rho_N"/>
    <property type="match status" value="1"/>
</dbReference>
<comment type="caution">
    <text evidence="9">Lacks conserved residue(s) required for the propagation of feature annotation.</text>
</comment>
<organism evidence="14 15">
    <name type="scientific">Christensenella tenuis</name>
    <dbReference type="NCBI Taxonomy" id="2763033"/>
    <lineage>
        <taxon>Bacteria</taxon>
        <taxon>Bacillati</taxon>
        <taxon>Bacillota</taxon>
        <taxon>Clostridia</taxon>
        <taxon>Christensenellales</taxon>
        <taxon>Christensenellaceae</taxon>
        <taxon>Christensenella</taxon>
    </lineage>
</organism>
<evidence type="ECO:0000259" key="13">
    <source>
        <dbReference type="PROSITE" id="PS51856"/>
    </source>
</evidence>
<keyword evidence="15" id="KW-1185">Reference proteome</keyword>
<dbReference type="CDD" id="cd04459">
    <property type="entry name" value="Rho_CSD"/>
    <property type="match status" value="1"/>
</dbReference>
<comment type="similarity">
    <text evidence="9 11">Belongs to the Rho family.</text>
</comment>
<protein>
    <recommendedName>
        <fullName evidence="9 10">Transcription termination factor Rho</fullName>
        <ecNumber evidence="9 10">3.6.4.-</ecNumber>
    </recommendedName>
    <alternativeName>
        <fullName evidence="9">ATP-dependent helicase Rho</fullName>
    </alternativeName>
</protein>
<evidence type="ECO:0000256" key="10">
    <source>
        <dbReference type="NCBIfam" id="TIGR00767"/>
    </source>
</evidence>
<dbReference type="InterPro" id="IPR000194">
    <property type="entry name" value="ATPase_F1/V1/A1_a/bsu_nucl-bd"/>
</dbReference>
<comment type="function">
    <text evidence="9">Facilitates transcription termination by a mechanism that involves Rho binding to the nascent RNA, activation of Rho's RNA-dependent ATPase activity, and release of the mRNA from the DNA template.</text>
</comment>
<dbReference type="EC" id="3.6.4.-" evidence="9 10"/>
<dbReference type="InterPro" id="IPR011113">
    <property type="entry name" value="Rho_RNA-bd"/>
</dbReference>